<reference evidence="6" key="1">
    <citation type="journal article" date="2020" name="Stud. Mycol.">
        <title>101 Dothideomycetes genomes: a test case for predicting lifestyles and emergence of pathogens.</title>
        <authorList>
            <person name="Haridas S."/>
            <person name="Albert R."/>
            <person name="Binder M."/>
            <person name="Bloem J."/>
            <person name="Labutti K."/>
            <person name="Salamov A."/>
            <person name="Andreopoulos B."/>
            <person name="Baker S."/>
            <person name="Barry K."/>
            <person name="Bills G."/>
            <person name="Bluhm B."/>
            <person name="Cannon C."/>
            <person name="Castanera R."/>
            <person name="Culley D."/>
            <person name="Daum C."/>
            <person name="Ezra D."/>
            <person name="Gonzalez J."/>
            <person name="Henrissat B."/>
            <person name="Kuo A."/>
            <person name="Liang C."/>
            <person name="Lipzen A."/>
            <person name="Lutzoni F."/>
            <person name="Magnuson J."/>
            <person name="Mondo S."/>
            <person name="Nolan M."/>
            <person name="Ohm R."/>
            <person name="Pangilinan J."/>
            <person name="Park H.-J."/>
            <person name="Ramirez L."/>
            <person name="Alfaro M."/>
            <person name="Sun H."/>
            <person name="Tritt A."/>
            <person name="Yoshinaga Y."/>
            <person name="Zwiers L.-H."/>
            <person name="Turgeon B."/>
            <person name="Goodwin S."/>
            <person name="Spatafora J."/>
            <person name="Crous P."/>
            <person name="Grigoriev I."/>
        </authorList>
    </citation>
    <scope>NUCLEOTIDE SEQUENCE</scope>
    <source>
        <strain evidence="6">CBS 113389</strain>
    </source>
</reference>
<sequence length="255" mass="28520">MSLVKWVVQHLAPIFIVTSPVTSYADQIWSVSKSRSSAGFSLDIPLIMLVSSILKLFYWLGARYDVSLLVQATVMIGVQLLLLHVTLLYRPAVGAQYSLGHPFAEIKEQGNLLTARRPGDFWQWRNRKPYFYFLAYYALTLAALQFLLGPSSLYVLVQGYVALGVEALLPIPQILENQRNQSCKGFRFTVLVNWLVGDAFKLTYFFLSDGGSVPWAFKLCGLFQAACDCYLGVQYWMFGEGGTAAGDDGKETRLA</sequence>
<dbReference type="GO" id="GO:0045332">
    <property type="term" value="P:phospholipid translocation"/>
    <property type="evidence" value="ECO:0007669"/>
    <property type="project" value="TreeGrafter"/>
</dbReference>
<keyword evidence="7" id="KW-1185">Reference proteome</keyword>
<keyword evidence="4 5" id="KW-0472">Membrane</keyword>
<gene>
    <name evidence="6" type="ORF">BDY17DRAFT_250802</name>
</gene>
<dbReference type="GO" id="GO:0016020">
    <property type="term" value="C:membrane"/>
    <property type="evidence" value="ECO:0007669"/>
    <property type="project" value="UniProtKB-SubCell"/>
</dbReference>
<dbReference type="AlphaFoldDB" id="A0A6A6PWJ5"/>
<evidence type="ECO:0000256" key="5">
    <source>
        <dbReference type="SAM" id="Phobius"/>
    </source>
</evidence>
<dbReference type="GO" id="GO:0005768">
    <property type="term" value="C:endosome"/>
    <property type="evidence" value="ECO:0007669"/>
    <property type="project" value="TreeGrafter"/>
</dbReference>
<dbReference type="Pfam" id="PF04193">
    <property type="entry name" value="PQ-loop"/>
    <property type="match status" value="1"/>
</dbReference>
<proteinExistence type="predicted"/>
<dbReference type="PANTHER" id="PTHR14856:SF9">
    <property type="entry name" value="PQ-LOOP REPEAT-CONTAINING PROTEIN 1"/>
    <property type="match status" value="1"/>
</dbReference>
<dbReference type="InterPro" id="IPR006603">
    <property type="entry name" value="PQ-loop_rpt"/>
</dbReference>
<keyword evidence="3 5" id="KW-1133">Transmembrane helix</keyword>
<evidence type="ECO:0000256" key="3">
    <source>
        <dbReference type="ARBA" id="ARBA00022989"/>
    </source>
</evidence>
<organism evidence="6 7">
    <name type="scientific">Neohortaea acidophila</name>
    <dbReference type="NCBI Taxonomy" id="245834"/>
    <lineage>
        <taxon>Eukaryota</taxon>
        <taxon>Fungi</taxon>
        <taxon>Dikarya</taxon>
        <taxon>Ascomycota</taxon>
        <taxon>Pezizomycotina</taxon>
        <taxon>Dothideomycetes</taxon>
        <taxon>Dothideomycetidae</taxon>
        <taxon>Mycosphaerellales</taxon>
        <taxon>Teratosphaeriaceae</taxon>
        <taxon>Neohortaea</taxon>
    </lineage>
</organism>
<keyword evidence="2 5" id="KW-0812">Transmembrane</keyword>
<feature type="transmembrane region" description="Helical" evidence="5">
    <location>
        <begin position="66"/>
        <end position="89"/>
    </location>
</feature>
<evidence type="ECO:0000313" key="6">
    <source>
        <dbReference type="EMBL" id="KAF2483667.1"/>
    </source>
</evidence>
<dbReference type="EMBL" id="MU001635">
    <property type="protein sequence ID" value="KAF2483667.1"/>
    <property type="molecule type" value="Genomic_DNA"/>
</dbReference>
<dbReference type="SMART" id="SM00679">
    <property type="entry name" value="CTNS"/>
    <property type="match status" value="2"/>
</dbReference>
<evidence type="ECO:0000313" key="7">
    <source>
        <dbReference type="Proteomes" id="UP000799767"/>
    </source>
</evidence>
<dbReference type="GO" id="GO:0005802">
    <property type="term" value="C:trans-Golgi network"/>
    <property type="evidence" value="ECO:0007669"/>
    <property type="project" value="TreeGrafter"/>
</dbReference>
<dbReference type="Gene3D" id="1.20.1280.290">
    <property type="match status" value="2"/>
</dbReference>
<feature type="transmembrane region" description="Helical" evidence="5">
    <location>
        <begin position="130"/>
        <end position="147"/>
    </location>
</feature>
<accession>A0A6A6PWJ5</accession>
<dbReference type="PANTHER" id="PTHR14856">
    <property type="entry name" value="PQ-LOOP REPEAT-CONTAINING PROTEIN 1-LIKE PROTEIN"/>
    <property type="match status" value="1"/>
</dbReference>
<dbReference type="OrthoDB" id="292213at2759"/>
<evidence type="ECO:0000256" key="2">
    <source>
        <dbReference type="ARBA" id="ARBA00022692"/>
    </source>
</evidence>
<dbReference type="Proteomes" id="UP000799767">
    <property type="component" value="Unassembled WGS sequence"/>
</dbReference>
<evidence type="ECO:0000256" key="1">
    <source>
        <dbReference type="ARBA" id="ARBA00004141"/>
    </source>
</evidence>
<dbReference type="RefSeq" id="XP_033590237.1">
    <property type="nucleotide sequence ID" value="XM_033731105.1"/>
</dbReference>
<dbReference type="GeneID" id="54472107"/>
<name>A0A6A6PWJ5_9PEZI</name>
<dbReference type="GO" id="GO:0042147">
    <property type="term" value="P:retrograde transport, endosome to Golgi"/>
    <property type="evidence" value="ECO:0007669"/>
    <property type="project" value="TreeGrafter"/>
</dbReference>
<evidence type="ECO:0008006" key="8">
    <source>
        <dbReference type="Google" id="ProtNLM"/>
    </source>
</evidence>
<feature type="transmembrane region" description="Helical" evidence="5">
    <location>
        <begin position="6"/>
        <end position="25"/>
    </location>
</feature>
<dbReference type="GO" id="GO:0005829">
    <property type="term" value="C:cytosol"/>
    <property type="evidence" value="ECO:0007669"/>
    <property type="project" value="GOC"/>
</dbReference>
<comment type="subcellular location">
    <subcellularLocation>
        <location evidence="1">Membrane</location>
        <topology evidence="1">Multi-pass membrane protein</topology>
    </subcellularLocation>
</comment>
<feature type="transmembrane region" description="Helical" evidence="5">
    <location>
        <begin position="37"/>
        <end position="60"/>
    </location>
</feature>
<dbReference type="InterPro" id="IPR052241">
    <property type="entry name" value="SLC66/Scramblase_ANY1"/>
</dbReference>
<protein>
    <recommendedName>
        <fullName evidence="8">PQ loop repeat-domain-containing protein</fullName>
    </recommendedName>
</protein>
<evidence type="ECO:0000256" key="4">
    <source>
        <dbReference type="ARBA" id="ARBA00023136"/>
    </source>
</evidence>